<accession>A0ABR7MC16</accession>
<feature type="transmembrane region" description="Helical" evidence="1">
    <location>
        <begin position="41"/>
        <end position="62"/>
    </location>
</feature>
<dbReference type="InterPro" id="IPR003848">
    <property type="entry name" value="DUF218"/>
</dbReference>
<name>A0ABR7MC16_9BACT</name>
<comment type="caution">
    <text evidence="3">The sequence shown here is derived from an EMBL/GenBank/DDBJ whole genome shotgun (WGS) entry which is preliminary data.</text>
</comment>
<keyword evidence="1" id="KW-1133">Transmembrane helix</keyword>
<dbReference type="Gene3D" id="3.40.50.620">
    <property type="entry name" value="HUPs"/>
    <property type="match status" value="1"/>
</dbReference>
<dbReference type="InterPro" id="IPR051599">
    <property type="entry name" value="Cell_Envelope_Assoc"/>
</dbReference>
<keyword evidence="1" id="KW-0472">Membrane</keyword>
<feature type="domain" description="DUF218" evidence="2">
    <location>
        <begin position="90"/>
        <end position="240"/>
    </location>
</feature>
<dbReference type="PANTHER" id="PTHR30336">
    <property type="entry name" value="INNER MEMBRANE PROTEIN, PROBABLE PERMEASE"/>
    <property type="match status" value="1"/>
</dbReference>
<gene>
    <name evidence="3" type="ORF">BC349_16045</name>
</gene>
<dbReference type="Proteomes" id="UP000765802">
    <property type="component" value="Unassembled WGS sequence"/>
</dbReference>
<keyword evidence="1" id="KW-0812">Transmembrane</keyword>
<dbReference type="Pfam" id="PF02698">
    <property type="entry name" value="DUF218"/>
    <property type="match status" value="1"/>
</dbReference>
<keyword evidence="4" id="KW-1185">Reference proteome</keyword>
<dbReference type="EMBL" id="MBUA01000028">
    <property type="protein sequence ID" value="MBC6492574.1"/>
    <property type="molecule type" value="Genomic_DNA"/>
</dbReference>
<proteinExistence type="predicted"/>
<dbReference type="PANTHER" id="PTHR30336:SF4">
    <property type="entry name" value="ENVELOPE BIOGENESIS FACTOR ELYC"/>
    <property type="match status" value="1"/>
</dbReference>
<evidence type="ECO:0000313" key="4">
    <source>
        <dbReference type="Proteomes" id="UP000765802"/>
    </source>
</evidence>
<sequence>MQFVISKLVTATLSPSNWLLLLVLMYLLIHSPRWKRTAGILALAVALLATNPALYRLAVLAWQPKPAMVHEKFTAAILPGGVAGFDHNNRGYFGYAADRFIQTARLYHQQQAQYIIVTGGNGFLDRSIPPEAFFLKEELVKHGIPADRIITEAESRNTRQNAQFTKRIIDSLGLHGPFALVTSAIHMRRCSQDFKNAGISTTGIPANYDLFDRKQDWQDMIWPDFSLFDRWGRLIKEWVGWLVSTW</sequence>
<reference evidence="3 4" key="1">
    <citation type="submission" date="2016-07" db="EMBL/GenBank/DDBJ databases">
        <title>Genome analysis of Flavihumibacter stibioxidans YS-17.</title>
        <authorList>
            <person name="Shi K."/>
            <person name="Han Y."/>
            <person name="Wang G."/>
        </authorList>
    </citation>
    <scope>NUCLEOTIDE SEQUENCE [LARGE SCALE GENOMIC DNA]</scope>
    <source>
        <strain evidence="3 4">YS-17</strain>
    </source>
</reference>
<dbReference type="CDD" id="cd06259">
    <property type="entry name" value="YdcF-like"/>
    <property type="match status" value="1"/>
</dbReference>
<dbReference type="InterPro" id="IPR014729">
    <property type="entry name" value="Rossmann-like_a/b/a_fold"/>
</dbReference>
<evidence type="ECO:0000313" key="3">
    <source>
        <dbReference type="EMBL" id="MBC6492574.1"/>
    </source>
</evidence>
<organism evidence="3 4">
    <name type="scientific">Flavihumibacter stibioxidans</name>
    <dbReference type="NCBI Taxonomy" id="1834163"/>
    <lineage>
        <taxon>Bacteria</taxon>
        <taxon>Pseudomonadati</taxon>
        <taxon>Bacteroidota</taxon>
        <taxon>Chitinophagia</taxon>
        <taxon>Chitinophagales</taxon>
        <taxon>Chitinophagaceae</taxon>
        <taxon>Flavihumibacter</taxon>
    </lineage>
</organism>
<feature type="transmembrane region" description="Helical" evidence="1">
    <location>
        <begin position="12"/>
        <end position="29"/>
    </location>
</feature>
<evidence type="ECO:0000259" key="2">
    <source>
        <dbReference type="Pfam" id="PF02698"/>
    </source>
</evidence>
<evidence type="ECO:0000256" key="1">
    <source>
        <dbReference type="SAM" id="Phobius"/>
    </source>
</evidence>
<dbReference type="RefSeq" id="WP_187257889.1">
    <property type="nucleotide sequence ID" value="NZ_JBHULF010000020.1"/>
</dbReference>
<protein>
    <recommendedName>
        <fullName evidence="2">DUF218 domain-containing protein</fullName>
    </recommendedName>
</protein>